<dbReference type="InterPro" id="IPR004358">
    <property type="entry name" value="Sig_transdc_His_kin-like_C"/>
</dbReference>
<dbReference type="SMART" id="SM00387">
    <property type="entry name" value="HATPase_c"/>
    <property type="match status" value="1"/>
</dbReference>
<reference evidence="8 9" key="1">
    <citation type="submission" date="2018-04" db="EMBL/GenBank/DDBJ databases">
        <title>Adhaeribacter sp. HMF7616 genome sequencing and assembly.</title>
        <authorList>
            <person name="Kang H."/>
            <person name="Kang J."/>
            <person name="Cha I."/>
            <person name="Kim H."/>
            <person name="Joh K."/>
        </authorList>
    </citation>
    <scope>NUCLEOTIDE SEQUENCE [LARGE SCALE GENOMIC DNA]</scope>
    <source>
        <strain evidence="8 9">HMF7616</strain>
    </source>
</reference>
<dbReference type="SUPFAM" id="SSF55785">
    <property type="entry name" value="PYP-like sensor domain (PAS domain)"/>
    <property type="match status" value="1"/>
</dbReference>
<dbReference type="AlphaFoldDB" id="A0A369Q2N1"/>
<dbReference type="Pfam" id="PF08447">
    <property type="entry name" value="PAS_3"/>
    <property type="match status" value="1"/>
</dbReference>
<feature type="domain" description="Histidine kinase" evidence="7">
    <location>
        <begin position="146"/>
        <end position="363"/>
    </location>
</feature>
<keyword evidence="9" id="KW-1185">Reference proteome</keyword>
<dbReference type="PANTHER" id="PTHR43711">
    <property type="entry name" value="TWO-COMPONENT HISTIDINE KINASE"/>
    <property type="match status" value="1"/>
</dbReference>
<dbReference type="InterPro" id="IPR013655">
    <property type="entry name" value="PAS_fold_3"/>
</dbReference>
<dbReference type="InterPro" id="IPR005467">
    <property type="entry name" value="His_kinase_dom"/>
</dbReference>
<dbReference type="PANTHER" id="PTHR43711:SF26">
    <property type="entry name" value="SENSOR HISTIDINE KINASE RCSC"/>
    <property type="match status" value="1"/>
</dbReference>
<evidence type="ECO:0000256" key="2">
    <source>
        <dbReference type="ARBA" id="ARBA00012438"/>
    </source>
</evidence>
<dbReference type="InterPro" id="IPR050736">
    <property type="entry name" value="Sensor_HK_Regulatory"/>
</dbReference>
<dbReference type="Gene3D" id="3.30.450.20">
    <property type="entry name" value="PAS domain"/>
    <property type="match status" value="1"/>
</dbReference>
<dbReference type="EMBL" id="QASA01000002">
    <property type="protein sequence ID" value="RDC58772.1"/>
    <property type="molecule type" value="Genomic_DNA"/>
</dbReference>
<keyword evidence="6" id="KW-0902">Two-component regulatory system</keyword>
<dbReference type="OrthoDB" id="9757990at2"/>
<comment type="caution">
    <text evidence="8">The sequence shown here is derived from an EMBL/GenBank/DDBJ whole genome shotgun (WGS) entry which is preliminary data.</text>
</comment>
<name>A0A369Q2N1_9BACT</name>
<evidence type="ECO:0000256" key="6">
    <source>
        <dbReference type="ARBA" id="ARBA00023012"/>
    </source>
</evidence>
<keyword evidence="4 8" id="KW-0808">Transferase</keyword>
<evidence type="ECO:0000256" key="3">
    <source>
        <dbReference type="ARBA" id="ARBA00022553"/>
    </source>
</evidence>
<dbReference type="SUPFAM" id="SSF47384">
    <property type="entry name" value="Homodimeric domain of signal transducing histidine kinase"/>
    <property type="match status" value="1"/>
</dbReference>
<evidence type="ECO:0000256" key="5">
    <source>
        <dbReference type="ARBA" id="ARBA00022777"/>
    </source>
</evidence>
<keyword evidence="5 8" id="KW-0418">Kinase</keyword>
<accession>A0A369Q2N1</accession>
<dbReference type="InterPro" id="IPR003594">
    <property type="entry name" value="HATPase_dom"/>
</dbReference>
<dbReference type="RefSeq" id="WP_115375791.1">
    <property type="nucleotide sequence ID" value="NZ_QASA01000002.1"/>
</dbReference>
<dbReference type="InterPro" id="IPR035965">
    <property type="entry name" value="PAS-like_dom_sf"/>
</dbReference>
<sequence>MKINHDALLIANFQATTTQFGQLYFSYNLAEDQFSYISPAFWELCQESPERFLVEPDLLLPLIYPEDKTYMAQEYQKLRQLRTPVQLEFRIIAPNQTIKWLSLNAHIVQHEEQDYISGWAYDTTSSKANITTLQKFNAKKDSTLEILSHDLASPFANIQGLVRALEDQIKAGNLDVDQIMSMLKADAKRGSDLIRDFVNNEFLESSQINLNKERVDIARAIADMMNNYKTGTTLIPKNFAFIPSQIPIFMQVDELKFMQVLNNLISNAIKFTPDKGTISLVLEDRDPYILITVADNGIGIPESLQATLFDKFTKARRPGLRGEKSVGLGMSIIKNIVELHQGRIWFESQENQGSTFFIEVPKE</sequence>
<protein>
    <recommendedName>
        <fullName evidence="2">histidine kinase</fullName>
        <ecNumber evidence="2">2.7.13.3</ecNumber>
    </recommendedName>
</protein>
<comment type="catalytic activity">
    <reaction evidence="1">
        <text>ATP + protein L-histidine = ADP + protein N-phospho-L-histidine.</text>
        <dbReference type="EC" id="2.7.13.3"/>
    </reaction>
</comment>
<evidence type="ECO:0000256" key="4">
    <source>
        <dbReference type="ARBA" id="ARBA00022679"/>
    </source>
</evidence>
<evidence type="ECO:0000259" key="7">
    <source>
        <dbReference type="PROSITE" id="PS50109"/>
    </source>
</evidence>
<organism evidence="8 9">
    <name type="scientific">Adhaeribacter pallidiroseus</name>
    <dbReference type="NCBI Taxonomy" id="2072847"/>
    <lineage>
        <taxon>Bacteria</taxon>
        <taxon>Pseudomonadati</taxon>
        <taxon>Bacteroidota</taxon>
        <taxon>Cytophagia</taxon>
        <taxon>Cytophagales</taxon>
        <taxon>Hymenobacteraceae</taxon>
        <taxon>Adhaeribacter</taxon>
    </lineage>
</organism>
<dbReference type="Pfam" id="PF02518">
    <property type="entry name" value="HATPase_c"/>
    <property type="match status" value="1"/>
</dbReference>
<proteinExistence type="predicted"/>
<evidence type="ECO:0000256" key="1">
    <source>
        <dbReference type="ARBA" id="ARBA00000085"/>
    </source>
</evidence>
<dbReference type="InterPro" id="IPR003661">
    <property type="entry name" value="HisK_dim/P_dom"/>
</dbReference>
<dbReference type="PROSITE" id="PS50109">
    <property type="entry name" value="HIS_KIN"/>
    <property type="match status" value="1"/>
</dbReference>
<dbReference type="FunFam" id="3.30.565.10:FF:000006">
    <property type="entry name" value="Sensor histidine kinase WalK"/>
    <property type="match status" value="1"/>
</dbReference>
<dbReference type="Gene3D" id="1.10.287.130">
    <property type="match status" value="1"/>
</dbReference>
<dbReference type="InterPro" id="IPR036890">
    <property type="entry name" value="HATPase_C_sf"/>
</dbReference>
<evidence type="ECO:0000313" key="8">
    <source>
        <dbReference type="EMBL" id="RDC58772.1"/>
    </source>
</evidence>
<dbReference type="PRINTS" id="PR00344">
    <property type="entry name" value="BCTRLSENSOR"/>
</dbReference>
<dbReference type="InterPro" id="IPR036097">
    <property type="entry name" value="HisK_dim/P_sf"/>
</dbReference>
<keyword evidence="3" id="KW-0597">Phosphoprotein</keyword>
<dbReference type="SUPFAM" id="SSF55874">
    <property type="entry name" value="ATPase domain of HSP90 chaperone/DNA topoisomerase II/histidine kinase"/>
    <property type="match status" value="1"/>
</dbReference>
<dbReference type="GO" id="GO:0000155">
    <property type="term" value="F:phosphorelay sensor kinase activity"/>
    <property type="evidence" value="ECO:0007669"/>
    <property type="project" value="InterPro"/>
</dbReference>
<dbReference type="EC" id="2.7.13.3" evidence="2"/>
<dbReference type="CDD" id="cd00075">
    <property type="entry name" value="HATPase"/>
    <property type="match status" value="1"/>
</dbReference>
<dbReference type="Gene3D" id="3.30.565.10">
    <property type="entry name" value="Histidine kinase-like ATPase, C-terminal domain"/>
    <property type="match status" value="1"/>
</dbReference>
<evidence type="ECO:0000313" key="9">
    <source>
        <dbReference type="Proteomes" id="UP000253919"/>
    </source>
</evidence>
<dbReference type="CDD" id="cd00082">
    <property type="entry name" value="HisKA"/>
    <property type="match status" value="1"/>
</dbReference>
<gene>
    <name evidence="8" type="ORF">AHMF7616_05206</name>
</gene>
<dbReference type="Proteomes" id="UP000253919">
    <property type="component" value="Unassembled WGS sequence"/>
</dbReference>